<name>A0AAE1KPK5_PETCI</name>
<evidence type="ECO:0000313" key="1">
    <source>
        <dbReference type="EMBL" id="KAK3881466.1"/>
    </source>
</evidence>
<keyword evidence="2" id="KW-1185">Reference proteome</keyword>
<reference evidence="1" key="1">
    <citation type="submission" date="2023-10" db="EMBL/GenBank/DDBJ databases">
        <title>Genome assemblies of two species of porcelain crab, Petrolisthes cinctipes and Petrolisthes manimaculis (Anomura: Porcellanidae).</title>
        <authorList>
            <person name="Angst P."/>
        </authorList>
    </citation>
    <scope>NUCLEOTIDE SEQUENCE</scope>
    <source>
        <strain evidence="1">PB745_01</strain>
        <tissue evidence="1">Gill</tissue>
    </source>
</reference>
<proteinExistence type="predicted"/>
<organism evidence="1 2">
    <name type="scientific">Petrolisthes cinctipes</name>
    <name type="common">Flat porcelain crab</name>
    <dbReference type="NCBI Taxonomy" id="88211"/>
    <lineage>
        <taxon>Eukaryota</taxon>
        <taxon>Metazoa</taxon>
        <taxon>Ecdysozoa</taxon>
        <taxon>Arthropoda</taxon>
        <taxon>Crustacea</taxon>
        <taxon>Multicrustacea</taxon>
        <taxon>Malacostraca</taxon>
        <taxon>Eumalacostraca</taxon>
        <taxon>Eucarida</taxon>
        <taxon>Decapoda</taxon>
        <taxon>Pleocyemata</taxon>
        <taxon>Anomura</taxon>
        <taxon>Galatheoidea</taxon>
        <taxon>Porcellanidae</taxon>
        <taxon>Petrolisthes</taxon>
    </lineage>
</organism>
<accession>A0AAE1KPK5</accession>
<dbReference type="EMBL" id="JAWQEG010001216">
    <property type="protein sequence ID" value="KAK3881466.1"/>
    <property type="molecule type" value="Genomic_DNA"/>
</dbReference>
<dbReference type="Proteomes" id="UP001286313">
    <property type="component" value="Unassembled WGS sequence"/>
</dbReference>
<evidence type="ECO:0000313" key="2">
    <source>
        <dbReference type="Proteomes" id="UP001286313"/>
    </source>
</evidence>
<gene>
    <name evidence="1" type="ORF">Pcinc_014122</name>
</gene>
<dbReference type="AlphaFoldDB" id="A0AAE1KPK5"/>
<comment type="caution">
    <text evidence="1">The sequence shown here is derived from an EMBL/GenBank/DDBJ whole genome shotgun (WGS) entry which is preliminary data.</text>
</comment>
<sequence>MPSNCTGFSAFDLLYSRSVRGPLTSGRIESSGRPDQPAVELREKLSECALLTSQEADHYKCDHEEYPHPLIEWVEKSPWIDFWIA</sequence>
<protein>
    <submittedName>
        <fullName evidence="1">Uncharacterized protein</fullName>
    </submittedName>
</protein>